<keyword evidence="3" id="KW-1185">Reference proteome</keyword>
<proteinExistence type="predicted"/>
<reference evidence="2 3" key="1">
    <citation type="submission" date="2024-07" db="EMBL/GenBank/DDBJ databases">
        <title>Section-level genome sequencing and comparative genomics of Aspergillus sections Usti and Cavernicolus.</title>
        <authorList>
            <consortium name="Lawrence Berkeley National Laboratory"/>
            <person name="Nybo J.L."/>
            <person name="Vesth T.C."/>
            <person name="Theobald S."/>
            <person name="Frisvad J.C."/>
            <person name="Larsen T.O."/>
            <person name="Kjaerboelling I."/>
            <person name="Rothschild-Mancinelli K."/>
            <person name="Lyhne E.K."/>
            <person name="Kogle M.E."/>
            <person name="Barry K."/>
            <person name="Clum A."/>
            <person name="Na H."/>
            <person name="Ledsgaard L."/>
            <person name="Lin J."/>
            <person name="Lipzen A."/>
            <person name="Kuo A."/>
            <person name="Riley R."/>
            <person name="Mondo S."/>
            <person name="Labutti K."/>
            <person name="Haridas S."/>
            <person name="Pangalinan J."/>
            <person name="Salamov A.A."/>
            <person name="Simmons B.A."/>
            <person name="Magnuson J.K."/>
            <person name="Chen J."/>
            <person name="Drula E."/>
            <person name="Henrissat B."/>
            <person name="Wiebenga A."/>
            <person name="Lubbers R.J."/>
            <person name="Gomes A.C."/>
            <person name="Makela M.R."/>
            <person name="Stajich J."/>
            <person name="Grigoriev I.V."/>
            <person name="Mortensen U.H."/>
            <person name="De Vries R.P."/>
            <person name="Baker S.E."/>
            <person name="Andersen M.R."/>
        </authorList>
    </citation>
    <scope>NUCLEOTIDE SEQUENCE [LARGE SCALE GENOMIC DNA]</scope>
    <source>
        <strain evidence="2 3">CBS 123904</strain>
    </source>
</reference>
<comment type="caution">
    <text evidence="2">The sequence shown here is derived from an EMBL/GenBank/DDBJ whole genome shotgun (WGS) entry which is preliminary data.</text>
</comment>
<name>A0ABR4JWX0_9EURO</name>
<dbReference type="EMBL" id="JBFXLU010000080">
    <property type="protein sequence ID" value="KAL2844530.1"/>
    <property type="molecule type" value="Genomic_DNA"/>
</dbReference>
<keyword evidence="1" id="KW-0472">Membrane</keyword>
<sequence>MSTWADIFFSSNPPKFINEVEDSQQFRSFSPVTSEWHLGKLVDESRPVDANKIQVFWLRSNRRRDSVAKVFPDYTSEQAAEQMRRLRFPESQIQSHEDDAWFEFDNFHREARAYTHIERFCPSNEQIYFPHFRGVLTELERSKFSSGYAHSRALVLEAIKPESRCRRIPATNCNRMPDSFQRGLPLTRFEREWYWSLLCDRLRRLAALHSIGITRGDLQDHHFRIPGDFYDTVLFDFSASYTFTPRRPFRLKESITMQILEGSYSMQNAFSEVAFSATGQEFAYRAEALERRPALAVQDRCFFLAARVPAAPLMTLVVVNLLYVLCGVVFALVALVAARGGVPDIQRRLTIAGLVADRFEEQRQVESTEEMFEEYAGKESRRVAVAPAPKGGYEY</sequence>
<evidence type="ECO:0000313" key="2">
    <source>
        <dbReference type="EMBL" id="KAL2844530.1"/>
    </source>
</evidence>
<accession>A0ABR4JWX0</accession>
<gene>
    <name evidence="2" type="ORF">BJY01DRAFT_248147</name>
</gene>
<evidence type="ECO:0000313" key="3">
    <source>
        <dbReference type="Proteomes" id="UP001610446"/>
    </source>
</evidence>
<keyword evidence="1" id="KW-0812">Transmembrane</keyword>
<organism evidence="2 3">
    <name type="scientific">Aspergillus pseudoustus</name>
    <dbReference type="NCBI Taxonomy" id="1810923"/>
    <lineage>
        <taxon>Eukaryota</taxon>
        <taxon>Fungi</taxon>
        <taxon>Dikarya</taxon>
        <taxon>Ascomycota</taxon>
        <taxon>Pezizomycotina</taxon>
        <taxon>Eurotiomycetes</taxon>
        <taxon>Eurotiomycetidae</taxon>
        <taxon>Eurotiales</taxon>
        <taxon>Aspergillaceae</taxon>
        <taxon>Aspergillus</taxon>
        <taxon>Aspergillus subgen. Nidulantes</taxon>
    </lineage>
</organism>
<dbReference type="Proteomes" id="UP001610446">
    <property type="component" value="Unassembled WGS sequence"/>
</dbReference>
<keyword evidence="1" id="KW-1133">Transmembrane helix</keyword>
<evidence type="ECO:0000256" key="1">
    <source>
        <dbReference type="SAM" id="Phobius"/>
    </source>
</evidence>
<protein>
    <recommendedName>
        <fullName evidence="4">Protein kinase domain-containing protein</fullName>
    </recommendedName>
</protein>
<evidence type="ECO:0008006" key="4">
    <source>
        <dbReference type="Google" id="ProtNLM"/>
    </source>
</evidence>
<feature type="transmembrane region" description="Helical" evidence="1">
    <location>
        <begin position="313"/>
        <end position="338"/>
    </location>
</feature>